<dbReference type="EMBL" id="JAXCGZ010021163">
    <property type="protein sequence ID" value="KAK7057035.1"/>
    <property type="molecule type" value="Genomic_DNA"/>
</dbReference>
<sequence length="188" mass="20797">MSRFTPSVEECIFPSNNQNYGGTCKPILPSIPSSLASNSDVINERESNVINPDSIVQSSDKSMHAPMTVPEPVPLRRSGRTIKPPECIGQRQLVCLARALLRKSRILVLDEATASVDVETDNLIQATIRWQFKDSTVLIIAHRLNTVMDCDRVMVLDQGQIIEFDSPTSLLTRKDSVFFGLVSDVGII</sequence>
<dbReference type="Gene3D" id="3.40.50.300">
    <property type="entry name" value="P-loop containing nucleotide triphosphate hydrolases"/>
    <property type="match status" value="1"/>
</dbReference>
<keyword evidence="4" id="KW-0067">ATP-binding</keyword>
<proteinExistence type="predicted"/>
<gene>
    <name evidence="7" type="primary">ABCC6</name>
    <name evidence="7" type="ORF">SK128_000293</name>
</gene>
<dbReference type="InterPro" id="IPR050173">
    <property type="entry name" value="ABC_transporter_C-like"/>
</dbReference>
<evidence type="ECO:0000256" key="2">
    <source>
        <dbReference type="ARBA" id="ARBA00022737"/>
    </source>
</evidence>
<comment type="caution">
    <text evidence="7">The sequence shown here is derived from an EMBL/GenBank/DDBJ whole genome shotgun (WGS) entry which is preliminary data.</text>
</comment>
<dbReference type="GO" id="GO:0012505">
    <property type="term" value="C:endomembrane system"/>
    <property type="evidence" value="ECO:0007669"/>
    <property type="project" value="UniProtKB-SubCell"/>
</dbReference>
<feature type="region of interest" description="Disordered" evidence="5">
    <location>
        <begin position="57"/>
        <end position="78"/>
    </location>
</feature>
<dbReference type="AlphaFoldDB" id="A0AAN8WQN6"/>
<evidence type="ECO:0000256" key="3">
    <source>
        <dbReference type="ARBA" id="ARBA00022741"/>
    </source>
</evidence>
<dbReference type="InterPro" id="IPR027417">
    <property type="entry name" value="P-loop_NTPase"/>
</dbReference>
<organism evidence="7 8">
    <name type="scientific">Halocaridina rubra</name>
    <name type="common">Hawaiian red shrimp</name>
    <dbReference type="NCBI Taxonomy" id="373956"/>
    <lineage>
        <taxon>Eukaryota</taxon>
        <taxon>Metazoa</taxon>
        <taxon>Ecdysozoa</taxon>
        <taxon>Arthropoda</taxon>
        <taxon>Crustacea</taxon>
        <taxon>Multicrustacea</taxon>
        <taxon>Malacostraca</taxon>
        <taxon>Eumalacostraca</taxon>
        <taxon>Eucarida</taxon>
        <taxon>Decapoda</taxon>
        <taxon>Pleocyemata</taxon>
        <taxon>Caridea</taxon>
        <taxon>Atyoidea</taxon>
        <taxon>Atyidae</taxon>
        <taxon>Halocaridina</taxon>
    </lineage>
</organism>
<evidence type="ECO:0000256" key="5">
    <source>
        <dbReference type="SAM" id="MobiDB-lite"/>
    </source>
</evidence>
<dbReference type="GO" id="GO:0005524">
    <property type="term" value="F:ATP binding"/>
    <property type="evidence" value="ECO:0007669"/>
    <property type="project" value="UniProtKB-KW"/>
</dbReference>
<protein>
    <submittedName>
        <fullName evidence="7">Multidrug resistance-associated protein 6</fullName>
    </submittedName>
</protein>
<dbReference type="PANTHER" id="PTHR24223">
    <property type="entry name" value="ATP-BINDING CASSETTE SUB-FAMILY C"/>
    <property type="match status" value="1"/>
</dbReference>
<dbReference type="FunFam" id="3.40.50.300:FF:003492">
    <property type="entry name" value="AGAP012735-PA"/>
    <property type="match status" value="1"/>
</dbReference>
<dbReference type="Proteomes" id="UP001381693">
    <property type="component" value="Unassembled WGS sequence"/>
</dbReference>
<keyword evidence="8" id="KW-1185">Reference proteome</keyword>
<dbReference type="GO" id="GO:0016020">
    <property type="term" value="C:membrane"/>
    <property type="evidence" value="ECO:0007669"/>
    <property type="project" value="TreeGrafter"/>
</dbReference>
<evidence type="ECO:0000256" key="1">
    <source>
        <dbReference type="ARBA" id="ARBA00004127"/>
    </source>
</evidence>
<feature type="domain" description="ABC transporter" evidence="6">
    <location>
        <begin position="89"/>
        <end position="114"/>
    </location>
</feature>
<evidence type="ECO:0000313" key="7">
    <source>
        <dbReference type="EMBL" id="KAK7057035.1"/>
    </source>
</evidence>
<name>A0AAN8WQN6_HALRR</name>
<accession>A0AAN8WQN6</accession>
<evidence type="ECO:0000259" key="6">
    <source>
        <dbReference type="Pfam" id="PF00005"/>
    </source>
</evidence>
<reference evidence="7 8" key="1">
    <citation type="submission" date="2023-11" db="EMBL/GenBank/DDBJ databases">
        <title>Halocaridina rubra genome assembly.</title>
        <authorList>
            <person name="Smith C."/>
        </authorList>
    </citation>
    <scope>NUCLEOTIDE SEQUENCE [LARGE SCALE GENOMIC DNA]</scope>
    <source>
        <strain evidence="7">EP-1</strain>
        <tissue evidence="7">Whole</tissue>
    </source>
</reference>
<dbReference type="Pfam" id="PF00005">
    <property type="entry name" value="ABC_tran"/>
    <property type="match status" value="1"/>
</dbReference>
<keyword evidence="2" id="KW-0677">Repeat</keyword>
<comment type="subcellular location">
    <subcellularLocation>
        <location evidence="1">Endomembrane system</location>
        <topology evidence="1">Multi-pass membrane protein</topology>
    </subcellularLocation>
</comment>
<dbReference type="GO" id="GO:0016887">
    <property type="term" value="F:ATP hydrolysis activity"/>
    <property type="evidence" value="ECO:0007669"/>
    <property type="project" value="InterPro"/>
</dbReference>
<dbReference type="PANTHER" id="PTHR24223:SF443">
    <property type="entry name" value="MULTIDRUG-RESISTANCE LIKE PROTEIN 1, ISOFORM I"/>
    <property type="match status" value="1"/>
</dbReference>
<dbReference type="GO" id="GO:0042626">
    <property type="term" value="F:ATPase-coupled transmembrane transporter activity"/>
    <property type="evidence" value="ECO:0007669"/>
    <property type="project" value="TreeGrafter"/>
</dbReference>
<evidence type="ECO:0000313" key="8">
    <source>
        <dbReference type="Proteomes" id="UP001381693"/>
    </source>
</evidence>
<dbReference type="SUPFAM" id="SSF52540">
    <property type="entry name" value="P-loop containing nucleoside triphosphate hydrolases"/>
    <property type="match status" value="1"/>
</dbReference>
<keyword evidence="3" id="KW-0547">Nucleotide-binding</keyword>
<evidence type="ECO:0000256" key="4">
    <source>
        <dbReference type="ARBA" id="ARBA00022840"/>
    </source>
</evidence>
<dbReference type="InterPro" id="IPR003439">
    <property type="entry name" value="ABC_transporter-like_ATP-bd"/>
</dbReference>